<evidence type="ECO:0000256" key="3">
    <source>
        <dbReference type="ARBA" id="ARBA00022723"/>
    </source>
</evidence>
<dbReference type="GO" id="GO:0000978">
    <property type="term" value="F:RNA polymerase II cis-regulatory region sequence-specific DNA binding"/>
    <property type="evidence" value="ECO:0007669"/>
    <property type="project" value="TreeGrafter"/>
</dbReference>
<dbReference type="STRING" id="1382522.W6MRK2"/>
<comment type="subcellular location">
    <subcellularLocation>
        <location evidence="1">Nucleus</location>
    </subcellularLocation>
</comment>
<dbReference type="PROSITE" id="PS50157">
    <property type="entry name" value="ZINC_FINGER_C2H2_2"/>
    <property type="match status" value="3"/>
</dbReference>
<dbReference type="GO" id="GO:0005634">
    <property type="term" value="C:nucleus"/>
    <property type="evidence" value="ECO:0007669"/>
    <property type="project" value="UniProtKB-SubCell"/>
</dbReference>
<dbReference type="PROSITE" id="PS00028">
    <property type="entry name" value="ZINC_FINGER_C2H2_1"/>
    <property type="match status" value="2"/>
</dbReference>
<evidence type="ECO:0000256" key="1">
    <source>
        <dbReference type="ARBA" id="ARBA00004123"/>
    </source>
</evidence>
<keyword evidence="3" id="KW-0479">Metal-binding</keyword>
<sequence>MDFPFEHLDYVDPAFDGDRFVISDSEVQLYSGMPESYGAKSQDTYTGMRHDYNQTFGNFNYIAAKDSATLFGNPSSTTLTPMLSNMSQASISSSIFSDNEEDAYMDRPNLQIPDTQDFLELFDDDDDDSYSSFSDTSSAPPEPSFEAEQLQMPEIIITDRGATSKETTRVPRRKISLSMHNSPQSDDYSQDGDADDDCGSDAEFTLSRPKVKRPKPRAVSMSAKNTSRTFPESVFTPECSYDCSVCGKVFSKPYNLRSHKKTHTNLRPFVCSLCGKTFARQHDRKRHEDLHSGEKRFQCTGSLSEDKQGSETAWGCGRRFARTDALRRHLQTESGKRCVQPYVEYVLGTNPTLASAAAAEDHLKPKLFPLDISSEMYSLVLDRIILTQSANMS</sequence>
<evidence type="ECO:0000256" key="2">
    <source>
        <dbReference type="ARBA" id="ARBA00006991"/>
    </source>
</evidence>
<comment type="similarity">
    <text evidence="2">Belongs to the krueppel C2H2-type zinc-finger protein family.</text>
</comment>
<keyword evidence="7" id="KW-0805">Transcription regulation</keyword>
<evidence type="ECO:0000256" key="4">
    <source>
        <dbReference type="ARBA" id="ARBA00022737"/>
    </source>
</evidence>
<dbReference type="GO" id="GO:0008270">
    <property type="term" value="F:zinc ion binding"/>
    <property type="evidence" value="ECO:0007669"/>
    <property type="project" value="UniProtKB-KW"/>
</dbReference>
<accession>W6MRK2</accession>
<evidence type="ECO:0000256" key="11">
    <source>
        <dbReference type="SAM" id="MobiDB-lite"/>
    </source>
</evidence>
<evidence type="ECO:0000259" key="12">
    <source>
        <dbReference type="PROSITE" id="PS50157"/>
    </source>
</evidence>
<dbReference type="AlphaFoldDB" id="W6MRK2"/>
<feature type="domain" description="C2H2-type" evidence="12">
    <location>
        <begin position="269"/>
        <end position="296"/>
    </location>
</feature>
<dbReference type="InterPro" id="IPR036236">
    <property type="entry name" value="Znf_C2H2_sf"/>
</dbReference>
<dbReference type="GO" id="GO:0071248">
    <property type="term" value="P:cellular response to metal ion"/>
    <property type="evidence" value="ECO:0007669"/>
    <property type="project" value="UniProtKB-ARBA"/>
</dbReference>
<reference evidence="13" key="1">
    <citation type="submission" date="2013-12" db="EMBL/GenBank/DDBJ databases">
        <authorList>
            <person name="Genoscope - CEA"/>
        </authorList>
    </citation>
    <scope>NUCLEOTIDE SEQUENCE</scope>
    <source>
        <strain evidence="13">CBS 1993</strain>
    </source>
</reference>
<dbReference type="Gene3D" id="3.30.160.60">
    <property type="entry name" value="Classic Zinc Finger"/>
    <property type="match status" value="3"/>
</dbReference>
<feature type="region of interest" description="Disordered" evidence="11">
    <location>
        <begin position="120"/>
        <end position="224"/>
    </location>
</feature>
<evidence type="ECO:0000256" key="10">
    <source>
        <dbReference type="PROSITE-ProRule" id="PRU00042"/>
    </source>
</evidence>
<dbReference type="RefSeq" id="XP_022461326.1">
    <property type="nucleotide sequence ID" value="XM_022600512.1"/>
</dbReference>
<dbReference type="InterPro" id="IPR050527">
    <property type="entry name" value="Snail/Krueppel_Znf"/>
</dbReference>
<dbReference type="HOGENOM" id="CLU_702201_0_0_1"/>
<gene>
    <name evidence="13" type="ORF">KUCA_T00005327001</name>
</gene>
<keyword evidence="4" id="KW-0677">Repeat</keyword>
<dbReference type="SMART" id="SM00355">
    <property type="entry name" value="ZnF_C2H2"/>
    <property type="match status" value="2"/>
</dbReference>
<evidence type="ECO:0000256" key="5">
    <source>
        <dbReference type="ARBA" id="ARBA00022771"/>
    </source>
</evidence>
<dbReference type="FunFam" id="3.30.160.60:FF:000181">
    <property type="entry name" value="C2H2 type zinc finger protein"/>
    <property type="match status" value="1"/>
</dbReference>
<dbReference type="SUPFAM" id="SSF57667">
    <property type="entry name" value="beta-beta-alpha zinc fingers"/>
    <property type="match status" value="1"/>
</dbReference>
<keyword evidence="5 10" id="KW-0863">Zinc-finger</keyword>
<name>W6MRK2_9ASCO</name>
<keyword evidence="14" id="KW-1185">Reference proteome</keyword>
<dbReference type="InterPro" id="IPR013087">
    <property type="entry name" value="Znf_C2H2_type"/>
</dbReference>
<organism evidence="13 14">
    <name type="scientific">Kuraishia capsulata CBS 1993</name>
    <dbReference type="NCBI Taxonomy" id="1382522"/>
    <lineage>
        <taxon>Eukaryota</taxon>
        <taxon>Fungi</taxon>
        <taxon>Dikarya</taxon>
        <taxon>Ascomycota</taxon>
        <taxon>Saccharomycotina</taxon>
        <taxon>Pichiomycetes</taxon>
        <taxon>Pichiales</taxon>
        <taxon>Pichiaceae</taxon>
        <taxon>Kuraishia</taxon>
    </lineage>
</organism>
<dbReference type="PANTHER" id="PTHR24388:SF54">
    <property type="entry name" value="PROTEIN ESCARGOT"/>
    <property type="match status" value="1"/>
</dbReference>
<feature type="compositionally biased region" description="Acidic residues" evidence="11">
    <location>
        <begin position="120"/>
        <end position="129"/>
    </location>
</feature>
<keyword evidence="6" id="KW-0862">Zinc</keyword>
<dbReference type="Pfam" id="PF00096">
    <property type="entry name" value="zf-C2H2"/>
    <property type="match status" value="1"/>
</dbReference>
<keyword evidence="8" id="KW-0804">Transcription</keyword>
<evidence type="ECO:0000256" key="9">
    <source>
        <dbReference type="ARBA" id="ARBA00023242"/>
    </source>
</evidence>
<dbReference type="GO" id="GO:0000981">
    <property type="term" value="F:DNA-binding transcription factor activity, RNA polymerase II-specific"/>
    <property type="evidence" value="ECO:0007669"/>
    <property type="project" value="TreeGrafter"/>
</dbReference>
<dbReference type="PANTHER" id="PTHR24388">
    <property type="entry name" value="ZINC FINGER PROTEIN"/>
    <property type="match status" value="1"/>
</dbReference>
<proteinExistence type="inferred from homology"/>
<evidence type="ECO:0000256" key="7">
    <source>
        <dbReference type="ARBA" id="ARBA00023015"/>
    </source>
</evidence>
<dbReference type="GeneID" id="34522714"/>
<dbReference type="EMBL" id="HG793130">
    <property type="protein sequence ID" value="CDK29339.1"/>
    <property type="molecule type" value="Genomic_DNA"/>
</dbReference>
<dbReference type="OrthoDB" id="8117402at2759"/>
<evidence type="ECO:0000256" key="8">
    <source>
        <dbReference type="ARBA" id="ARBA00023163"/>
    </source>
</evidence>
<dbReference type="Proteomes" id="UP000019384">
    <property type="component" value="Unassembled WGS sequence"/>
</dbReference>
<keyword evidence="9" id="KW-0539">Nucleus</keyword>
<evidence type="ECO:0000256" key="6">
    <source>
        <dbReference type="ARBA" id="ARBA00022833"/>
    </source>
</evidence>
<dbReference type="Pfam" id="PF13912">
    <property type="entry name" value="zf-C2H2_6"/>
    <property type="match status" value="1"/>
</dbReference>
<evidence type="ECO:0000313" key="14">
    <source>
        <dbReference type="Proteomes" id="UP000019384"/>
    </source>
</evidence>
<dbReference type="GO" id="GO:0071468">
    <property type="term" value="P:cellular response to acidic pH"/>
    <property type="evidence" value="ECO:0007669"/>
    <property type="project" value="UniProtKB-ARBA"/>
</dbReference>
<feature type="compositionally biased region" description="Acidic residues" evidence="11">
    <location>
        <begin position="188"/>
        <end position="200"/>
    </location>
</feature>
<reference evidence="13" key="2">
    <citation type="submission" date="2014-02" db="EMBL/GenBank/DDBJ databases">
        <title>Complete DNA sequence of /Kuraishia capsulata/ illustrates novel genomic features among budding yeasts (/Saccharomycotina/).</title>
        <authorList>
            <person name="Morales L."/>
            <person name="Noel B."/>
            <person name="Porcel B."/>
            <person name="Marcet-Houben M."/>
            <person name="Hullo M-F."/>
            <person name="Sacerdot C."/>
            <person name="Tekaia F."/>
            <person name="Leh-Louis V."/>
            <person name="Despons L."/>
            <person name="Khanna V."/>
            <person name="Aury J-M."/>
            <person name="Barbe V."/>
            <person name="Couloux A."/>
            <person name="Labadie K."/>
            <person name="Pelletier E."/>
            <person name="Souciet J-L."/>
            <person name="Boekhout T."/>
            <person name="Gabaldon T."/>
            <person name="Wincker P."/>
            <person name="Dujon B."/>
        </authorList>
    </citation>
    <scope>NUCLEOTIDE SEQUENCE</scope>
    <source>
        <strain evidence="13">CBS 1993</strain>
    </source>
</reference>
<protein>
    <recommendedName>
        <fullName evidence="12">C2H2-type domain-containing protein</fullName>
    </recommendedName>
</protein>
<evidence type="ECO:0000313" key="13">
    <source>
        <dbReference type="EMBL" id="CDK29339.1"/>
    </source>
</evidence>
<feature type="domain" description="C2H2-type" evidence="12">
    <location>
        <begin position="241"/>
        <end position="268"/>
    </location>
</feature>
<dbReference type="FunFam" id="3.30.160.60:FF:000193">
    <property type="entry name" value="Zinc finger protein 300"/>
    <property type="match status" value="1"/>
</dbReference>
<feature type="domain" description="C2H2-type" evidence="12">
    <location>
        <begin position="297"/>
        <end position="338"/>
    </location>
</feature>